<proteinExistence type="predicted"/>
<feature type="signal peptide" evidence="1">
    <location>
        <begin position="1"/>
        <end position="19"/>
    </location>
</feature>
<comment type="caution">
    <text evidence="3">The sequence shown here is derived from an EMBL/GenBank/DDBJ whole genome shotgun (WGS) entry which is preliminary data.</text>
</comment>
<organism evidence="3 4">
    <name type="scientific">Sinomicrobium pectinilyticum</name>
    <dbReference type="NCBI Taxonomy" id="1084421"/>
    <lineage>
        <taxon>Bacteria</taxon>
        <taxon>Pseudomonadati</taxon>
        <taxon>Bacteroidota</taxon>
        <taxon>Flavobacteriia</taxon>
        <taxon>Flavobacteriales</taxon>
        <taxon>Flavobacteriaceae</taxon>
        <taxon>Sinomicrobium</taxon>
    </lineage>
</organism>
<feature type="chain" id="PRO_5018332934" evidence="1">
    <location>
        <begin position="20"/>
        <end position="172"/>
    </location>
</feature>
<evidence type="ECO:0000259" key="2">
    <source>
        <dbReference type="Pfam" id="PF13590"/>
    </source>
</evidence>
<evidence type="ECO:0000256" key="1">
    <source>
        <dbReference type="SAM" id="SignalP"/>
    </source>
</evidence>
<dbReference type="OrthoDB" id="1430233at2"/>
<dbReference type="EMBL" id="RJTM01000002">
    <property type="protein sequence ID" value="RNL95077.1"/>
    <property type="molecule type" value="Genomic_DNA"/>
</dbReference>
<dbReference type="Pfam" id="PF13590">
    <property type="entry name" value="DUF4136"/>
    <property type="match status" value="1"/>
</dbReference>
<evidence type="ECO:0000313" key="4">
    <source>
        <dbReference type="Proteomes" id="UP000267469"/>
    </source>
</evidence>
<name>A0A3N0F4Z5_SINP1</name>
<dbReference type="RefSeq" id="WP_123213989.1">
    <property type="nucleotide sequence ID" value="NZ_RJTM01000002.1"/>
</dbReference>
<reference evidence="3 4" key="1">
    <citation type="submission" date="2018-10" db="EMBL/GenBank/DDBJ databases">
        <title>Sinomicrobium pectinilyticum sp. nov., a pectinase-producing bacterium isolated from alkaline and saline soil, and emended description of the genus Sinomicrobium.</title>
        <authorList>
            <person name="Cheng B."/>
            <person name="Li C."/>
            <person name="Lai Q."/>
            <person name="Du M."/>
            <person name="Shao Z."/>
            <person name="Xu P."/>
            <person name="Yang C."/>
        </authorList>
    </citation>
    <scope>NUCLEOTIDE SEQUENCE [LARGE SCALE GENOMIC DNA]</scope>
    <source>
        <strain evidence="3 4">5DNS001</strain>
    </source>
</reference>
<dbReference type="Proteomes" id="UP000267469">
    <property type="component" value="Unassembled WGS sequence"/>
</dbReference>
<keyword evidence="4" id="KW-1185">Reference proteome</keyword>
<dbReference type="InterPro" id="IPR025411">
    <property type="entry name" value="DUF4136"/>
</dbReference>
<feature type="domain" description="DUF4136" evidence="2">
    <location>
        <begin position="21"/>
        <end position="169"/>
    </location>
</feature>
<protein>
    <submittedName>
        <fullName evidence="3">DUF4136 domain-containing protein</fullName>
    </submittedName>
</protein>
<gene>
    <name evidence="3" type="ORF">ED312_00280</name>
</gene>
<evidence type="ECO:0000313" key="3">
    <source>
        <dbReference type="EMBL" id="RNL95077.1"/>
    </source>
</evidence>
<dbReference type="PROSITE" id="PS51257">
    <property type="entry name" value="PROKAR_LIPOPROTEIN"/>
    <property type="match status" value="1"/>
</dbReference>
<keyword evidence="1" id="KW-0732">Signal</keyword>
<accession>A0A3N0F4Z5</accession>
<dbReference type="Gene3D" id="3.30.160.670">
    <property type="match status" value="1"/>
</dbReference>
<dbReference type="AlphaFoldDB" id="A0A3N0F4Z5"/>
<sequence>MRLLKIFLLALLFGACATAKIDYDRNADFSAYKTFDFYPDMNSGLNQLDEKRIMARTEAFLKGKGMVRSNTPDMYVNIFTRQYETPYNSSVGIGIGSGGRGGGFGISGGIPIRSNSMTQEITFDFIDAQRDELFWQGVLEAKMGNNTSPEMREQAYRKVVEKVLGKYPPGKK</sequence>